<evidence type="ECO:0000256" key="4">
    <source>
        <dbReference type="ARBA" id="ARBA00022840"/>
    </source>
</evidence>
<dbReference type="InterPro" id="IPR004006">
    <property type="entry name" value="DhaK_dom"/>
</dbReference>
<dbReference type="SUPFAM" id="SSF101473">
    <property type="entry name" value="DhaL-like"/>
    <property type="match status" value="1"/>
</dbReference>
<feature type="region of interest" description="Disordered" evidence="5">
    <location>
        <begin position="336"/>
        <end position="359"/>
    </location>
</feature>
<keyword evidence="3 8" id="KW-0418">Kinase</keyword>
<dbReference type="PROSITE" id="PS51481">
    <property type="entry name" value="DHAK"/>
    <property type="match status" value="1"/>
</dbReference>
<evidence type="ECO:0000256" key="2">
    <source>
        <dbReference type="ARBA" id="ARBA00022741"/>
    </source>
</evidence>
<evidence type="ECO:0000259" key="6">
    <source>
        <dbReference type="PROSITE" id="PS51480"/>
    </source>
</evidence>
<dbReference type="GO" id="GO:0016301">
    <property type="term" value="F:kinase activity"/>
    <property type="evidence" value="ECO:0007669"/>
    <property type="project" value="UniProtKB-KW"/>
</dbReference>
<comment type="caution">
    <text evidence="8">The sequence shown here is derived from an EMBL/GenBank/DDBJ whole genome shotgun (WGS) entry which is preliminary data.</text>
</comment>
<evidence type="ECO:0000256" key="5">
    <source>
        <dbReference type="SAM" id="MobiDB-lite"/>
    </source>
</evidence>
<dbReference type="EMBL" id="JBEDNQ010000011">
    <property type="protein sequence ID" value="MEQ3553553.1"/>
    <property type="molecule type" value="Genomic_DNA"/>
</dbReference>
<evidence type="ECO:0000313" key="9">
    <source>
        <dbReference type="Proteomes" id="UP001494902"/>
    </source>
</evidence>
<dbReference type="Pfam" id="PF02733">
    <property type="entry name" value="Dak1"/>
    <property type="match status" value="1"/>
</dbReference>
<evidence type="ECO:0000259" key="7">
    <source>
        <dbReference type="PROSITE" id="PS51481"/>
    </source>
</evidence>
<dbReference type="Gene3D" id="3.30.1180.20">
    <property type="entry name" value="Dihydroxyacetone kinase, domain 2"/>
    <property type="match status" value="1"/>
</dbReference>
<dbReference type="Gene3D" id="1.25.40.340">
    <property type="match status" value="1"/>
</dbReference>
<dbReference type="PANTHER" id="PTHR28629:SF4">
    <property type="entry name" value="TRIOKINASE_FMN CYCLASE"/>
    <property type="match status" value="1"/>
</dbReference>
<evidence type="ECO:0000313" key="8">
    <source>
        <dbReference type="EMBL" id="MEQ3553553.1"/>
    </source>
</evidence>
<dbReference type="PROSITE" id="PS51480">
    <property type="entry name" value="DHAL"/>
    <property type="match status" value="1"/>
</dbReference>
<feature type="domain" description="DhaL" evidence="6">
    <location>
        <begin position="365"/>
        <end position="567"/>
    </location>
</feature>
<protein>
    <submittedName>
        <fullName evidence="8">Dihydroxyacetone kinase family protein</fullName>
    </submittedName>
</protein>
<dbReference type="RefSeq" id="WP_349300620.1">
    <property type="nucleotide sequence ID" value="NZ_JBEDNQ010000011.1"/>
</dbReference>
<sequence>MTRLHNEPSAFADELVDGFVAAHRHRVRRVPGGVVRADGAEPGTVAVVTGGGSGHYPAFAGLVGPGLADGAATGNVFASPSARQVHDVARAAERGGGILLTYGNYTGDVLQFGLAEQRLRAEGFDCATVTVTDDISSAGPDERDRRRGVAGGLVVYKAAGAASAAGRPFADVVEVATRANDRTRSFGVAFGGCTLPGSAEPLFDVPAGRMALGMGIHGEPGFAEQPMPTADELAALLVEKVLAEAPADAGDRVTVLLNGLGTVKYEELFVVYRKVDELLAARGLQLIAPEVGELVTSFDMPGASLTLAWLDDDLAELWCAPADAPAYCRGRRSVTPAPVAPPAPAADTGDAVLPPAGEGSRTAAHEVAGLLDAARATIDTHAAELGRIDAVAGDGDHGIGMQRGATAAAEAARETAARGAGAGSTLAAAADAWADRAGGTSGALWGVLLRAIADELGDDERPGAARLAGGLAAGADRVVALGGARRGDKTMVDALLPCTEAFSAAVGSGSGLPTAWASAAAAARQAADATAQLTPRLGRARSHGDAGVGTPDAGAVSTALIAEALRDRESAR</sequence>
<organism evidence="8 9">
    <name type="scientific">Pseudonocardia nematodicida</name>
    <dbReference type="NCBI Taxonomy" id="1206997"/>
    <lineage>
        <taxon>Bacteria</taxon>
        <taxon>Bacillati</taxon>
        <taxon>Actinomycetota</taxon>
        <taxon>Actinomycetes</taxon>
        <taxon>Pseudonocardiales</taxon>
        <taxon>Pseudonocardiaceae</taxon>
        <taxon>Pseudonocardia</taxon>
    </lineage>
</organism>
<dbReference type="SMART" id="SM01120">
    <property type="entry name" value="Dak2"/>
    <property type="match status" value="1"/>
</dbReference>
<keyword evidence="4" id="KW-0067">ATP-binding</keyword>
<dbReference type="InterPro" id="IPR050861">
    <property type="entry name" value="Dihydroxyacetone_Kinase"/>
</dbReference>
<proteinExistence type="predicted"/>
<dbReference type="InterPro" id="IPR004007">
    <property type="entry name" value="DhaL_dom"/>
</dbReference>
<keyword evidence="1" id="KW-0808">Transferase</keyword>
<dbReference type="Gene3D" id="3.40.50.10440">
    <property type="entry name" value="Dihydroxyacetone kinase, domain 1"/>
    <property type="match status" value="1"/>
</dbReference>
<accession>A0ABV1KGH1</accession>
<dbReference type="Pfam" id="PF02734">
    <property type="entry name" value="Dak2"/>
    <property type="match status" value="1"/>
</dbReference>
<dbReference type="PANTHER" id="PTHR28629">
    <property type="entry name" value="TRIOKINASE/FMN CYCLASE"/>
    <property type="match status" value="1"/>
</dbReference>
<dbReference type="InterPro" id="IPR036117">
    <property type="entry name" value="DhaL_dom_sf"/>
</dbReference>
<dbReference type="SUPFAM" id="SSF82549">
    <property type="entry name" value="DAK1/DegV-like"/>
    <property type="match status" value="1"/>
</dbReference>
<feature type="domain" description="DhaK" evidence="7">
    <location>
        <begin position="7"/>
        <end position="327"/>
    </location>
</feature>
<evidence type="ECO:0000256" key="1">
    <source>
        <dbReference type="ARBA" id="ARBA00022679"/>
    </source>
</evidence>
<keyword evidence="2" id="KW-0547">Nucleotide-binding</keyword>
<keyword evidence="9" id="KW-1185">Reference proteome</keyword>
<gene>
    <name evidence="8" type="ORF">WIS52_24030</name>
</gene>
<dbReference type="NCBIfam" id="NF011049">
    <property type="entry name" value="PRK14479.1"/>
    <property type="match status" value="1"/>
</dbReference>
<name>A0ABV1KGH1_9PSEU</name>
<evidence type="ECO:0000256" key="3">
    <source>
        <dbReference type="ARBA" id="ARBA00022777"/>
    </source>
</evidence>
<dbReference type="Proteomes" id="UP001494902">
    <property type="component" value="Unassembled WGS sequence"/>
</dbReference>
<reference evidence="8 9" key="1">
    <citation type="submission" date="2024-03" db="EMBL/GenBank/DDBJ databases">
        <title>Draft genome sequence of Pseudonocardia nematodicida JCM 31783.</title>
        <authorList>
            <person name="Butdee W."/>
            <person name="Duangmal K."/>
        </authorList>
    </citation>
    <scope>NUCLEOTIDE SEQUENCE [LARGE SCALE GENOMIC DNA]</scope>
    <source>
        <strain evidence="8 9">JCM 31783</strain>
    </source>
</reference>